<protein>
    <recommendedName>
        <fullName evidence="1">YhcG N-terminal domain-containing protein</fullName>
    </recommendedName>
</protein>
<proteinExistence type="predicted"/>
<evidence type="ECO:0000313" key="3">
    <source>
        <dbReference type="Proteomes" id="UP000249873"/>
    </source>
</evidence>
<dbReference type="PANTHER" id="PTHR30547">
    <property type="entry name" value="UNCHARACTERIZED PROTEIN YHCG-RELATED"/>
    <property type="match status" value="1"/>
</dbReference>
<dbReference type="InterPro" id="IPR053148">
    <property type="entry name" value="PD-DEXK-like_domain"/>
</dbReference>
<dbReference type="PANTHER" id="PTHR30547:SF5">
    <property type="entry name" value="NUCLEASE YHCG-RELATED"/>
    <property type="match status" value="1"/>
</dbReference>
<dbReference type="EMBL" id="CP029480">
    <property type="protein sequence ID" value="AWV98177.1"/>
    <property type="molecule type" value="Genomic_DNA"/>
</dbReference>
<feature type="domain" description="YhcG N-terminal" evidence="1">
    <location>
        <begin position="1"/>
        <end position="64"/>
    </location>
</feature>
<dbReference type="RefSeq" id="WP_111371279.1">
    <property type="nucleotide sequence ID" value="NZ_CP029480.1"/>
</dbReference>
<name>A0A2Z4GAE7_9BACT</name>
<gene>
    <name evidence="2" type="ORF">DJ013_08325</name>
</gene>
<evidence type="ECO:0000259" key="1">
    <source>
        <dbReference type="Pfam" id="PF17761"/>
    </source>
</evidence>
<dbReference type="Pfam" id="PF17761">
    <property type="entry name" value="DUF1016_N"/>
    <property type="match status" value="1"/>
</dbReference>
<dbReference type="InterPro" id="IPR041527">
    <property type="entry name" value="YhcG_N"/>
</dbReference>
<keyword evidence="3" id="KW-1185">Reference proteome</keyword>
<accession>A0A2Z4GAE7</accession>
<dbReference type="KEGG" id="als:DJ013_08325"/>
<evidence type="ECO:0000313" key="2">
    <source>
        <dbReference type="EMBL" id="AWV98177.1"/>
    </source>
</evidence>
<dbReference type="AlphaFoldDB" id="A0A2Z4GAE7"/>
<dbReference type="Proteomes" id="UP000249873">
    <property type="component" value="Chromosome"/>
</dbReference>
<organism evidence="2 3">
    <name type="scientific">Arcticibacterium luteifluviistationis</name>
    <dbReference type="NCBI Taxonomy" id="1784714"/>
    <lineage>
        <taxon>Bacteria</taxon>
        <taxon>Pseudomonadati</taxon>
        <taxon>Bacteroidota</taxon>
        <taxon>Cytophagia</taxon>
        <taxon>Cytophagales</taxon>
        <taxon>Leadbetterellaceae</taxon>
        <taxon>Arcticibacterium</taxon>
    </lineage>
</organism>
<dbReference type="OrthoDB" id="9801263at2"/>
<sequence>MIQFTQQFDDLENVLILSRQLSWSHFLSLIPLKSQESRAFCAIQAFENGYSVRELRRQINKKFFFVRLPLRGEKDNR</sequence>
<reference evidence="2 3" key="1">
    <citation type="submission" date="2018-05" db="EMBL/GenBank/DDBJ databases">
        <title>Complete genome sequence of Arcticibacterium luteifluviistationis SM1504T, a cytophagaceae bacterium isolated from Arctic surface seawater.</title>
        <authorList>
            <person name="Li Y."/>
            <person name="Qin Q.-L."/>
        </authorList>
    </citation>
    <scope>NUCLEOTIDE SEQUENCE [LARGE SCALE GENOMIC DNA]</scope>
    <source>
        <strain evidence="2 3">SM1504</strain>
    </source>
</reference>